<evidence type="ECO:0000313" key="6">
    <source>
        <dbReference type="EMBL" id="RPA79345.1"/>
    </source>
</evidence>
<dbReference type="InterPro" id="IPR006094">
    <property type="entry name" value="Oxid_FAD_bind_N"/>
</dbReference>
<keyword evidence="2" id="KW-0285">Flavoprotein</keyword>
<keyword evidence="4" id="KW-0560">Oxidoreductase</keyword>
<dbReference type="Proteomes" id="UP000275078">
    <property type="component" value="Unassembled WGS sequence"/>
</dbReference>
<gene>
    <name evidence="6" type="ORF">BJ508DRAFT_142384</name>
</gene>
<dbReference type="Pfam" id="PF01565">
    <property type="entry name" value="FAD_binding_4"/>
    <property type="match status" value="1"/>
</dbReference>
<evidence type="ECO:0000256" key="2">
    <source>
        <dbReference type="ARBA" id="ARBA00022630"/>
    </source>
</evidence>
<evidence type="ECO:0000259" key="5">
    <source>
        <dbReference type="PROSITE" id="PS51387"/>
    </source>
</evidence>
<dbReference type="EMBL" id="ML119700">
    <property type="protein sequence ID" value="RPA79345.1"/>
    <property type="molecule type" value="Genomic_DNA"/>
</dbReference>
<feature type="domain" description="FAD-binding PCMH-type" evidence="5">
    <location>
        <begin position="1"/>
        <end position="152"/>
    </location>
</feature>
<dbReference type="GO" id="GO:0016491">
    <property type="term" value="F:oxidoreductase activity"/>
    <property type="evidence" value="ECO:0007669"/>
    <property type="project" value="UniProtKB-KW"/>
</dbReference>
<evidence type="ECO:0000256" key="4">
    <source>
        <dbReference type="ARBA" id="ARBA00023002"/>
    </source>
</evidence>
<dbReference type="OrthoDB" id="2151789at2759"/>
<dbReference type="AlphaFoldDB" id="A0A3N4HZQ1"/>
<evidence type="ECO:0000313" key="7">
    <source>
        <dbReference type="Proteomes" id="UP000275078"/>
    </source>
</evidence>
<reference evidence="6 7" key="1">
    <citation type="journal article" date="2018" name="Nat. Ecol. Evol.">
        <title>Pezizomycetes genomes reveal the molecular basis of ectomycorrhizal truffle lifestyle.</title>
        <authorList>
            <person name="Murat C."/>
            <person name="Payen T."/>
            <person name="Noel B."/>
            <person name="Kuo A."/>
            <person name="Morin E."/>
            <person name="Chen J."/>
            <person name="Kohler A."/>
            <person name="Krizsan K."/>
            <person name="Balestrini R."/>
            <person name="Da Silva C."/>
            <person name="Montanini B."/>
            <person name="Hainaut M."/>
            <person name="Levati E."/>
            <person name="Barry K.W."/>
            <person name="Belfiori B."/>
            <person name="Cichocki N."/>
            <person name="Clum A."/>
            <person name="Dockter R.B."/>
            <person name="Fauchery L."/>
            <person name="Guy J."/>
            <person name="Iotti M."/>
            <person name="Le Tacon F."/>
            <person name="Lindquist E.A."/>
            <person name="Lipzen A."/>
            <person name="Malagnac F."/>
            <person name="Mello A."/>
            <person name="Molinier V."/>
            <person name="Miyauchi S."/>
            <person name="Poulain J."/>
            <person name="Riccioni C."/>
            <person name="Rubini A."/>
            <person name="Sitrit Y."/>
            <person name="Splivallo R."/>
            <person name="Traeger S."/>
            <person name="Wang M."/>
            <person name="Zifcakova L."/>
            <person name="Wipf D."/>
            <person name="Zambonelli A."/>
            <person name="Paolocci F."/>
            <person name="Nowrousian M."/>
            <person name="Ottonello S."/>
            <person name="Baldrian P."/>
            <person name="Spatafora J.W."/>
            <person name="Henrissat B."/>
            <person name="Nagy L.G."/>
            <person name="Aury J.M."/>
            <person name="Wincker P."/>
            <person name="Grigoriev I.V."/>
            <person name="Bonfante P."/>
            <person name="Martin F.M."/>
        </authorList>
    </citation>
    <scope>NUCLEOTIDE SEQUENCE [LARGE SCALE GENOMIC DNA]</scope>
    <source>
        <strain evidence="6 7">RN42</strain>
    </source>
</reference>
<proteinExistence type="inferred from homology"/>
<dbReference type="InterPro" id="IPR016166">
    <property type="entry name" value="FAD-bd_PCMH"/>
</dbReference>
<dbReference type="InterPro" id="IPR016169">
    <property type="entry name" value="FAD-bd_PCMH_sub2"/>
</dbReference>
<dbReference type="PANTHER" id="PTHR42973:SF54">
    <property type="entry name" value="FAD-BINDING PCMH-TYPE DOMAIN-CONTAINING PROTEIN"/>
    <property type="match status" value="1"/>
</dbReference>
<keyword evidence="7" id="KW-1185">Reference proteome</keyword>
<name>A0A3N4HZQ1_ASCIM</name>
<dbReference type="InterPro" id="IPR050416">
    <property type="entry name" value="FAD-linked_Oxidoreductase"/>
</dbReference>
<dbReference type="Gene3D" id="3.40.462.20">
    <property type="match status" value="1"/>
</dbReference>
<sequence>MGIAKLTGTPFAVKSGGHNMNPGWSSVEKGILIKMDRFKSLEYDAAAGAVHLGPGLLWKEVVPQLAPYNVTVVGGRVPGVGVGGLILGGGLSYLSNRYGMAADNVLNYELVAANGNIINANATYNSDLFWAMKGGSTNYGIVTKYTLRAIPLGPVYGAIISYGPDKTDEVMAAYAEYQKSGVNDVDSNVLIQITSDPGYATLVNLIYLKPVWKPEVFAPFYKVQARFDTSQIMSFAQYILMQEQEFGGLLRWQLRGTSYKASLEMDRKVVEISQREFVKPMSTVGASILIFQPVAPSVVKAGNQRNNGGNPLGIESVGQTWFSTCAGWNEPKNDQFIYAASKKTTDLIEKESKKKGLYLKYIFMNDAFMDQNVFESYGKKNFDRMKAIAKKYDPEGVFQRLWSGGFKLFQTWCSCQN</sequence>
<dbReference type="InterPro" id="IPR036318">
    <property type="entry name" value="FAD-bd_PCMH-like_sf"/>
</dbReference>
<protein>
    <submittedName>
        <fullName evidence="6">FAD-binding domain-containing protein</fullName>
    </submittedName>
</protein>
<evidence type="ECO:0000256" key="3">
    <source>
        <dbReference type="ARBA" id="ARBA00022827"/>
    </source>
</evidence>
<dbReference type="SUPFAM" id="SSF56176">
    <property type="entry name" value="FAD-binding/transporter-associated domain-like"/>
    <property type="match status" value="1"/>
</dbReference>
<comment type="similarity">
    <text evidence="1">Belongs to the oxygen-dependent FAD-linked oxidoreductase family.</text>
</comment>
<accession>A0A3N4HZQ1</accession>
<dbReference type="Gene3D" id="3.30.465.10">
    <property type="match status" value="1"/>
</dbReference>
<organism evidence="6 7">
    <name type="scientific">Ascobolus immersus RN42</name>
    <dbReference type="NCBI Taxonomy" id="1160509"/>
    <lineage>
        <taxon>Eukaryota</taxon>
        <taxon>Fungi</taxon>
        <taxon>Dikarya</taxon>
        <taxon>Ascomycota</taxon>
        <taxon>Pezizomycotina</taxon>
        <taxon>Pezizomycetes</taxon>
        <taxon>Pezizales</taxon>
        <taxon>Ascobolaceae</taxon>
        <taxon>Ascobolus</taxon>
    </lineage>
</organism>
<evidence type="ECO:0000256" key="1">
    <source>
        <dbReference type="ARBA" id="ARBA00005466"/>
    </source>
</evidence>
<dbReference type="GO" id="GO:0071949">
    <property type="term" value="F:FAD binding"/>
    <property type="evidence" value="ECO:0007669"/>
    <property type="project" value="InterPro"/>
</dbReference>
<dbReference type="PROSITE" id="PS51387">
    <property type="entry name" value="FAD_PCMH"/>
    <property type="match status" value="1"/>
</dbReference>
<dbReference type="STRING" id="1160509.A0A3N4HZQ1"/>
<dbReference type="PANTHER" id="PTHR42973">
    <property type="entry name" value="BINDING OXIDOREDUCTASE, PUTATIVE (AFU_ORTHOLOGUE AFUA_1G17690)-RELATED"/>
    <property type="match status" value="1"/>
</dbReference>
<keyword evidence="3" id="KW-0274">FAD</keyword>